<protein>
    <submittedName>
        <fullName evidence="2">Uncharacterized protein</fullName>
    </submittedName>
</protein>
<feature type="compositionally biased region" description="Low complexity" evidence="1">
    <location>
        <begin position="386"/>
        <end position="412"/>
    </location>
</feature>
<feature type="compositionally biased region" description="Acidic residues" evidence="1">
    <location>
        <begin position="525"/>
        <end position="540"/>
    </location>
</feature>
<comment type="caution">
    <text evidence="2">The sequence shown here is derived from an EMBL/GenBank/DDBJ whole genome shotgun (WGS) entry which is preliminary data.</text>
</comment>
<feature type="region of interest" description="Disordered" evidence="1">
    <location>
        <begin position="344"/>
        <end position="423"/>
    </location>
</feature>
<accession>A0AAD6VRA3</accession>
<sequence>MSNSTNPNPSVASQQAMASTEDRQNPPDAGIDQTSASSKKKKPKKKPGDPPQKRGNKGNFHGKRLEFLNNLVPACFWDTTMPAYHDAFPWRLPRDQDPPDDAEELAQYARAPENAEEEKKMAEVIEHVEEKIINWFSRKRSQLNPNNPFQPMLKQLRAPQGPAPRRIPIHQFYMAQAEFAPNIAAEFKRLGYEDKPMVDHINLRNVIAKEMLKNEPEEVQMRMKREVEEEYVEALERHQAGLEGLPSPDEADQAEARQRMASVAQQFLDLLQAYTGYHLTLLAGRVSSTGRLRDVDVTSLHAGVSTTSPGHLDFSRATAVDHKETLKLFSKFVAESYLAEKHPVSDATSAVGVRTTEGAASSDTVEGAAGTAEGGSGDCPDEVDFPAALSASTAAPPPTSTSTPSVSATPVPDASPVPSTIPAPSAAPDIFRSFKSPPGEWLCAELLALSESERDARIARLDWLSPYELMREDNIARNKATMRALGLMGAIGAPTTWSGASAAAGQKRKGKSGQLGSRKRPRGEEVEDADEDEDASDGEPAEPRVTRSKTRAAKKAPATKKAPALAPESGNKEWAELALSRLDDNELGAEWKALCKMWYTLEESTGFLCTTEGGELLSGGSEGDWGGMHIPGVNGLLNVLMCLKWWAKAANGEPGERWKRGVADVTWVLQRLAATRAKDPRGEEPTESEKEAAPEEEESPATQGADKRTNGPHGELTPEEEEELLADPEADQDEEMADTM</sequence>
<evidence type="ECO:0000313" key="3">
    <source>
        <dbReference type="Proteomes" id="UP001219525"/>
    </source>
</evidence>
<name>A0AAD6VRA3_9AGAR</name>
<gene>
    <name evidence="2" type="ORF">GGX14DRAFT_559743</name>
</gene>
<feature type="compositionally biased region" description="Basic residues" evidence="1">
    <location>
        <begin position="506"/>
        <end position="521"/>
    </location>
</feature>
<evidence type="ECO:0000313" key="2">
    <source>
        <dbReference type="EMBL" id="KAJ7219929.1"/>
    </source>
</evidence>
<dbReference type="AlphaFoldDB" id="A0AAD6VRA3"/>
<feature type="compositionally biased region" description="Basic residues" evidence="1">
    <location>
        <begin position="546"/>
        <end position="558"/>
    </location>
</feature>
<keyword evidence="3" id="KW-1185">Reference proteome</keyword>
<reference evidence="2" key="1">
    <citation type="submission" date="2023-03" db="EMBL/GenBank/DDBJ databases">
        <title>Massive genome expansion in bonnet fungi (Mycena s.s.) driven by repeated elements and novel gene families across ecological guilds.</title>
        <authorList>
            <consortium name="Lawrence Berkeley National Laboratory"/>
            <person name="Harder C.B."/>
            <person name="Miyauchi S."/>
            <person name="Viragh M."/>
            <person name="Kuo A."/>
            <person name="Thoen E."/>
            <person name="Andreopoulos B."/>
            <person name="Lu D."/>
            <person name="Skrede I."/>
            <person name="Drula E."/>
            <person name="Henrissat B."/>
            <person name="Morin E."/>
            <person name="Kohler A."/>
            <person name="Barry K."/>
            <person name="LaButti K."/>
            <person name="Morin E."/>
            <person name="Salamov A."/>
            <person name="Lipzen A."/>
            <person name="Mereny Z."/>
            <person name="Hegedus B."/>
            <person name="Baldrian P."/>
            <person name="Stursova M."/>
            <person name="Weitz H."/>
            <person name="Taylor A."/>
            <person name="Grigoriev I.V."/>
            <person name="Nagy L.G."/>
            <person name="Martin F."/>
            <person name="Kauserud H."/>
        </authorList>
    </citation>
    <scope>NUCLEOTIDE SEQUENCE</scope>
    <source>
        <strain evidence="2">9144</strain>
    </source>
</reference>
<feature type="compositionally biased region" description="Polar residues" evidence="1">
    <location>
        <begin position="1"/>
        <end position="18"/>
    </location>
</feature>
<feature type="region of interest" description="Disordered" evidence="1">
    <location>
        <begin position="1"/>
        <end position="62"/>
    </location>
</feature>
<feature type="region of interest" description="Disordered" evidence="1">
    <location>
        <begin position="497"/>
        <end position="570"/>
    </location>
</feature>
<dbReference type="Proteomes" id="UP001219525">
    <property type="component" value="Unassembled WGS sequence"/>
</dbReference>
<feature type="region of interest" description="Disordered" evidence="1">
    <location>
        <begin position="675"/>
        <end position="740"/>
    </location>
</feature>
<proteinExistence type="predicted"/>
<organism evidence="2 3">
    <name type="scientific">Mycena pura</name>
    <dbReference type="NCBI Taxonomy" id="153505"/>
    <lineage>
        <taxon>Eukaryota</taxon>
        <taxon>Fungi</taxon>
        <taxon>Dikarya</taxon>
        <taxon>Basidiomycota</taxon>
        <taxon>Agaricomycotina</taxon>
        <taxon>Agaricomycetes</taxon>
        <taxon>Agaricomycetidae</taxon>
        <taxon>Agaricales</taxon>
        <taxon>Marasmiineae</taxon>
        <taxon>Mycenaceae</taxon>
        <taxon>Mycena</taxon>
    </lineage>
</organism>
<feature type="compositionally biased region" description="Basic and acidic residues" evidence="1">
    <location>
        <begin position="676"/>
        <end position="693"/>
    </location>
</feature>
<evidence type="ECO:0000256" key="1">
    <source>
        <dbReference type="SAM" id="MobiDB-lite"/>
    </source>
</evidence>
<feature type="compositionally biased region" description="Acidic residues" evidence="1">
    <location>
        <begin position="717"/>
        <end position="740"/>
    </location>
</feature>
<dbReference type="EMBL" id="JARJCW010000010">
    <property type="protein sequence ID" value="KAJ7219929.1"/>
    <property type="molecule type" value="Genomic_DNA"/>
</dbReference>